<feature type="region of interest" description="Disordered" evidence="5">
    <location>
        <begin position="1"/>
        <end position="35"/>
    </location>
</feature>
<dbReference type="HAMAP" id="MF_03044">
    <property type="entry name" value="BMT2"/>
    <property type="match status" value="1"/>
</dbReference>
<organism evidence="6 7">
    <name type="scientific">Pocillopora damicornis</name>
    <name type="common">Cauliflower coral</name>
    <name type="synonym">Millepora damicornis</name>
    <dbReference type="NCBI Taxonomy" id="46731"/>
    <lineage>
        <taxon>Eukaryota</taxon>
        <taxon>Metazoa</taxon>
        <taxon>Cnidaria</taxon>
        <taxon>Anthozoa</taxon>
        <taxon>Hexacorallia</taxon>
        <taxon>Scleractinia</taxon>
        <taxon>Astrocoeniina</taxon>
        <taxon>Pocilloporidae</taxon>
        <taxon>Pocillopora</taxon>
    </lineage>
</organism>
<dbReference type="InterPro" id="IPR029063">
    <property type="entry name" value="SAM-dependent_MTases_sf"/>
</dbReference>
<comment type="caution">
    <text evidence="6">The sequence shown here is derived from an EMBL/GenBank/DDBJ whole genome shotgun (WGS) entry which is preliminary data.</text>
</comment>
<comment type="similarity">
    <text evidence="4">Belongs to the BMT2 family.</text>
</comment>
<keyword evidence="2 4" id="KW-0808">Transferase</keyword>
<evidence type="ECO:0000256" key="3">
    <source>
        <dbReference type="ARBA" id="ARBA00022691"/>
    </source>
</evidence>
<sequence length="294" mass="33618">MADVASAVSFASSKRCETERKVKKSKAKKKKKVPKKPVVEINSRKDRRIINEYHALNKKIDSLRRSTSIQMKDRSIQIANLEAKKEKLGGINAYQKASKLGEARHGSFNSAKWILKQIRDFDVCKVNSVTTKATEAKIRLLDVGALDNNYRKHQKWIQCTSIDLNPRSDAVVKADFLKLEGNKLYDVVVLSLVINFEGDVRRRGQMLRKCQQLIMDQGYLFIVLPLPCLNNSRYLNDDLFVSMMESLGFKACARHKSRKLSFFMFRKTGHAKVKSFPKKVLRNGGNHNNFAIIL</sequence>
<feature type="binding site" evidence="4">
    <location>
        <position position="144"/>
    </location>
    <ligand>
        <name>S-adenosyl-L-methionine</name>
        <dbReference type="ChEBI" id="CHEBI:59789"/>
    </ligand>
</feature>
<keyword evidence="3 4" id="KW-0949">S-adenosyl-L-methionine</keyword>
<dbReference type="Gene3D" id="3.40.50.150">
    <property type="entry name" value="Vaccinia Virus protein VP39"/>
    <property type="match status" value="1"/>
</dbReference>
<dbReference type="PANTHER" id="PTHR21008:SF1">
    <property type="entry name" value="25S RRNA (ADENINE(2142)-N(1))-METHYLTRANSFERASE"/>
    <property type="match status" value="1"/>
</dbReference>
<evidence type="ECO:0000256" key="2">
    <source>
        <dbReference type="ARBA" id="ARBA00022679"/>
    </source>
</evidence>
<dbReference type="EC" id="2.1.1.-" evidence="4"/>
<dbReference type="STRING" id="46731.A0A3M6UFD7"/>
<dbReference type="GO" id="GO:0005730">
    <property type="term" value="C:nucleolus"/>
    <property type="evidence" value="ECO:0007669"/>
    <property type="project" value="TreeGrafter"/>
</dbReference>
<dbReference type="OrthoDB" id="5954793at2759"/>
<gene>
    <name evidence="6" type="ORF">pdam_00007949</name>
</gene>
<dbReference type="AlphaFoldDB" id="A0A3M6UFD7"/>
<dbReference type="SUPFAM" id="SSF53335">
    <property type="entry name" value="S-adenosyl-L-methionine-dependent methyltransferases"/>
    <property type="match status" value="1"/>
</dbReference>
<feature type="compositionally biased region" description="Low complexity" evidence="5">
    <location>
        <begin position="1"/>
        <end position="13"/>
    </location>
</feature>
<name>A0A3M6UFD7_POCDA</name>
<accession>A0A3M6UFD7</accession>
<dbReference type="OMA" id="FHRTSKW"/>
<evidence type="ECO:0000313" key="7">
    <source>
        <dbReference type="Proteomes" id="UP000275408"/>
    </source>
</evidence>
<keyword evidence="1 4" id="KW-0489">Methyltransferase</keyword>
<dbReference type="Proteomes" id="UP000275408">
    <property type="component" value="Unassembled WGS sequence"/>
</dbReference>
<dbReference type="GO" id="GO:0016433">
    <property type="term" value="F:rRNA (adenine) methyltransferase activity"/>
    <property type="evidence" value="ECO:0007669"/>
    <property type="project" value="TreeGrafter"/>
</dbReference>
<comment type="function">
    <text evidence="4">S-adenosyl-L-methionine-binding protein that acts as an inhibitor of mTORC1 signaling. Acts as a sensor of S-adenosyl-L-methionine to signal methionine sufficiency to mTORC1. Probably also acts as a S-adenosyl-L-methionine-dependent methyltransferase.</text>
</comment>
<dbReference type="EMBL" id="RCHS01001671">
    <property type="protein sequence ID" value="RMX52279.1"/>
    <property type="molecule type" value="Genomic_DNA"/>
</dbReference>
<keyword evidence="7" id="KW-1185">Reference proteome</keyword>
<proteinExistence type="inferred from homology"/>
<dbReference type="InterPro" id="IPR021867">
    <property type="entry name" value="Bmt2/SAMTOR"/>
</dbReference>
<feature type="binding site" evidence="4">
    <location>
        <position position="163"/>
    </location>
    <ligand>
        <name>S-adenosyl-L-methionine</name>
        <dbReference type="ChEBI" id="CHEBI:59789"/>
    </ligand>
</feature>
<evidence type="ECO:0000256" key="5">
    <source>
        <dbReference type="SAM" id="MobiDB-lite"/>
    </source>
</evidence>
<feature type="compositionally biased region" description="Basic residues" evidence="5">
    <location>
        <begin position="21"/>
        <end position="35"/>
    </location>
</feature>
<evidence type="ECO:0000313" key="6">
    <source>
        <dbReference type="EMBL" id="RMX52279.1"/>
    </source>
</evidence>
<dbReference type="Pfam" id="PF11968">
    <property type="entry name" value="Bmt2"/>
    <property type="match status" value="1"/>
</dbReference>
<reference evidence="6 7" key="1">
    <citation type="journal article" date="2018" name="Sci. Rep.">
        <title>Comparative analysis of the Pocillopora damicornis genome highlights role of immune system in coral evolution.</title>
        <authorList>
            <person name="Cunning R."/>
            <person name="Bay R.A."/>
            <person name="Gillette P."/>
            <person name="Baker A.C."/>
            <person name="Traylor-Knowles N."/>
        </authorList>
    </citation>
    <scope>NUCLEOTIDE SEQUENCE [LARGE SCALE GENOMIC DNA]</scope>
    <source>
        <strain evidence="6">RSMAS</strain>
        <tissue evidence="6">Whole animal</tissue>
    </source>
</reference>
<evidence type="ECO:0000256" key="1">
    <source>
        <dbReference type="ARBA" id="ARBA00022603"/>
    </source>
</evidence>
<protein>
    <recommendedName>
        <fullName evidence="4">S-adenosylmethionine sensor upstream of mTORC1</fullName>
    </recommendedName>
    <alternativeName>
        <fullName evidence="4">Probable methyltransferase BMT2 homolog</fullName>
        <ecNumber evidence="4">2.1.1.-</ecNumber>
    </alternativeName>
</protein>
<dbReference type="PANTHER" id="PTHR21008">
    <property type="entry name" value="S-ADENOSYLMETHIONINE SENSOR UPSTREAM OF MTORC1-RELATED"/>
    <property type="match status" value="1"/>
</dbReference>
<evidence type="ECO:0000256" key="4">
    <source>
        <dbReference type="HAMAP-Rule" id="MF_03044"/>
    </source>
</evidence>